<feature type="region of interest" description="Disordered" evidence="2">
    <location>
        <begin position="266"/>
        <end position="313"/>
    </location>
</feature>
<dbReference type="InterPro" id="IPR036397">
    <property type="entry name" value="RNaseH_sf"/>
</dbReference>
<name>A0A1Q9ETU5_SYMMI</name>
<feature type="domain" description="RNase H type-1" evidence="3">
    <location>
        <begin position="1798"/>
        <end position="1947"/>
    </location>
</feature>
<keyword evidence="5" id="KW-1185">Reference proteome</keyword>
<dbReference type="Gene3D" id="3.60.10.10">
    <property type="entry name" value="Endonuclease/exonuclease/phosphatase"/>
    <property type="match status" value="1"/>
</dbReference>
<dbReference type="Pfam" id="PF03372">
    <property type="entry name" value="Exo_endo_phos"/>
    <property type="match status" value="1"/>
</dbReference>
<dbReference type="SUPFAM" id="SSF53098">
    <property type="entry name" value="Ribonuclease H-like"/>
    <property type="match status" value="1"/>
</dbReference>
<dbReference type="EMBL" id="LSRX01000070">
    <property type="protein sequence ID" value="OLQ10845.1"/>
    <property type="molecule type" value="Genomic_DNA"/>
</dbReference>
<feature type="region of interest" description="Disordered" evidence="2">
    <location>
        <begin position="1336"/>
        <end position="1391"/>
    </location>
</feature>
<dbReference type="GO" id="GO:0003676">
    <property type="term" value="F:nucleic acid binding"/>
    <property type="evidence" value="ECO:0007669"/>
    <property type="project" value="InterPro"/>
</dbReference>
<comment type="caution">
    <text evidence="4">The sequence shown here is derived from an EMBL/GenBank/DDBJ whole genome shotgun (WGS) entry which is preliminary data.</text>
</comment>
<gene>
    <name evidence="4" type="ORF">AK812_SmicGene5407</name>
</gene>
<dbReference type="InterPro" id="IPR002156">
    <property type="entry name" value="RNaseH_domain"/>
</dbReference>
<dbReference type="InterPro" id="IPR036691">
    <property type="entry name" value="Endo/exonu/phosph_ase_sf"/>
</dbReference>
<protein>
    <recommendedName>
        <fullName evidence="3">RNase H type-1 domain-containing protein</fullName>
    </recommendedName>
</protein>
<evidence type="ECO:0000256" key="2">
    <source>
        <dbReference type="SAM" id="MobiDB-lite"/>
    </source>
</evidence>
<feature type="compositionally biased region" description="Pro residues" evidence="2">
    <location>
        <begin position="833"/>
        <end position="845"/>
    </location>
</feature>
<evidence type="ECO:0000313" key="5">
    <source>
        <dbReference type="Proteomes" id="UP000186817"/>
    </source>
</evidence>
<evidence type="ECO:0000259" key="3">
    <source>
        <dbReference type="PROSITE" id="PS50879"/>
    </source>
</evidence>
<keyword evidence="1" id="KW-0175">Coiled coil</keyword>
<accession>A0A1Q9ETU5</accession>
<organism evidence="4 5">
    <name type="scientific">Symbiodinium microadriaticum</name>
    <name type="common">Dinoflagellate</name>
    <name type="synonym">Zooxanthella microadriatica</name>
    <dbReference type="NCBI Taxonomy" id="2951"/>
    <lineage>
        <taxon>Eukaryota</taxon>
        <taxon>Sar</taxon>
        <taxon>Alveolata</taxon>
        <taxon>Dinophyceae</taxon>
        <taxon>Suessiales</taxon>
        <taxon>Symbiodiniaceae</taxon>
        <taxon>Symbiodinium</taxon>
    </lineage>
</organism>
<dbReference type="Proteomes" id="UP000186817">
    <property type="component" value="Unassembled WGS sequence"/>
</dbReference>
<sequence>MGGKNAWNHGDYGSRQQGGSWGYWRGSYQARSPKNMFPAYDQGRQDTWQPSGREQELPEVQTFTQALQGSLNGTRKVEQRVISLQSGLTRRQAMWEAYLRDMKDALRREQARFVKDMEKLRADLGQALRQQEEARAELVSVAALAGRAPTRPPPDDRVDRVFDAWCAEDPDGDAQAVLRRAMAAASEGRMAPPQHHAAPATRSMGPPPGLPAAPSHAPVDADAIMSEVDAWAGHLLGQDAPAPAAASTAADPGSALSPEHGLYADSVTRDPYLPSPGQAALRSRMASVSPRIRTGPYERPAEEEAGPGGPGAANALASALAATRAATPFGRGIPPGMGELRSIDPAKLPVPTFIQDDDELAAPTDPGGYGIGEAPNKRIGGSGSDVLARRGTIHDPVPDEADFEDLSVDTIDARDQHVQSPGTAKLLPILLAAPGSTLLVTVIHFLLTGRPDFETDPPAFMPAQPVITIRGLFVILVERYRPEVVPLDLRLPVDIASVREAIQEVRLPLCKLRFPYLFPMPYQPCEQFAVFLAAPSWTKDEVEVAFDCRGIGGMLHSKCVPMLLSFQQLREAAGVVPWLPVEVWVEPFHEPVPQNRILRTYAGSLIVFRRIGQGCPVLYQLSDMIRRVAGWDQLADLPFSFESAVWILADEGPFRFLIDPLHGGLRRQDVAQALDYDPARILLVPPEPPIRDFSQTGLCTSAAIIVSQTIPSLRGPRYGPCVVFLDQRPLLADLSWMVCPDGLFHLSEFVEALPRRCPPGFQVTVWGAFPIDRTDRYRVADGTRLIFTFELNQPSPQGRGIAGDSSDSESLGSRHSLMSDSDSDASLYTATPPHGPPAGPPPPAPVHRGTGASCCFTARIVLHGLLAVHPVAATQIRDQQALIAWAPCLAALPVLFLQALLASFSVTWLPFWSLHLCYYVCRLLCDLTFEGTGLGTAYQALREIMRQMALPWLLDPLHTFVPAIQGADDTDPLLQSVMLRVSCVILKPDYTPDAIATELVLPCVLDELVDELQALRSTPAFLMFPHLLHVNPLPIHGLAVFLAFPRWHPIATVICLNTASIDGRIFATYAPDRLTTDDLLWLADLPPQADYVVYVGGDDQPLPAGIQVHVAPGDQVVFVEYEGASLPDMTLPVMLLRPDLWQHPGDFPVSRVREAYCLALGEHHVLHIEDFSRPVGFHARLVHSAGLSSNSVHVLWADPPVHDVALFGVPCRTLLASCVCERDMDECSGIFFDLRPIHEGLRFVCRACSPMNLSPLLQAFDAGAPFGWRSQLRALGQVGDQLPDLWPGATLVVIYVPHVDTEGQLSPAAAPPSFQAAFPEVGDSGTLRSATANLGHRADSHPLPVASAAEGDAPCGGHRPQPSPSIADASAPSSSCTPVFSEGDGGAVRVPDDSLTARHLQTTSEEDSLQPFPFLLFSVEYQPEGLLLGLFPPFTWTAALAAIEQRRAPADHRRTPRIIVVHPQPPSMPAVLLALPSWPTELMTIFFDCHVPTRRVFAETVPRFLSRGDVLIIAKVDALTPCHVFHRDVGRSLKATGYIQAKVRVLLAKQTDDSDEEGIRDAEPVPYILDLRSAGGLRSAAQGDFMSGFTAALLTLMQGITAGEFRLFASAAVQRPVAAVQPGTEEVDSCVHCCSFLPLAGLVSRLEYSSRLVPKQILLSVRVSFICALLLPVRDSWNDVPSEFPEWPLRTLLEESCWSQEGYPLYLAATLIETLNTHFTPSPTVRQPLTEWAEGLCLHQVTIGCTPLGFSLQSLVQFLRAPPQLLDYEAFCRACPAVGTIPNLLWPDIFHDFHQLVPANGLIVYTDGSYTPGPPTSEKAGWAAIFLDPSQGTFSAAFGPVIRLSADTNALISPYVAECYALMAAALIATVAYHDRPLAFMSDCIAAVGVAEGKMRFELGGFAQAAASAHHLRRQLCSRDDVFHHVPGHCGFAGNEIADRASKAGANQEILACGLHLAQEDAAFWLSSGAPKLPWDIQFFDLRAATFNVLSLGKPKDARPEFEVTQGLAYQPARAALLADQLLAHNIHVAFLQETRADAGSTRVGRYLRYASGAERGQFGTEIWVREHHQVLGPATKSPGGTLFDKASFVMVYSDVRRLFLRFSSGRLSLLLVALHSPHRATEQSLISGWWQETRTLLQAHVRQSCLLIGGDLNASLGGVTSTHVGGVAAEDEDLPGSWVHDIAKKFGLFLPATFTDCHSGQSYTYTQKKGGAHCRPDFLLVPVAWAHARVASWCEPAIQAGHSTPDHVAACAAVQFRSLAKPAGIRHVKRRIRAADICAPENYDAITQVFRSVPRVPWRVSVHAHAAILTQHVQAGLQRVTGPQAARPHHAYLSEDTWQLQKAVSKLRRQFHQLSHRLHCCDLAASFCAWARGLPLRAIFFSSCRWQAQAERARQAMHLALTEQCKSLRKACRRDRDVYIGQLAETISKAPSKDAFAAYHAILAHRRKKVCAPDPLPQVLDAQGEVCPDASSMHRRWREHFAALEGGQDTTFRHIADQATSDVVGLQPIHPPAISDVPSFPDLCRVLAATKVGKASGMDSIPAEINRAFTQEVAEVLFPILLKFLWRGTEPVGYKGGQAIIMYKGRGQTSACASYRSILLMNTWAKTLHQAVRPLIRDVFEQSAPALQLGGRSGCSVTFGSHILRGLFRCAHRDNTPAFVLFADISAAFYSALVQLVAHSPSTTSTDGLRIALQGLSLPGDVVDELRTLLQEPSALAQSSASPWLERLAAHIGERNWFVIAGDTIPIATGRGTRPGSSWAGVLFALLMPKVLRKLDALLFAHGIAPVRPTFSWDGTQSLAPCIGDATGIPVDEVVWADDIAFPRLCPAVAALACAVRAEATALTEAFLFFGFRLAFGEHKTAAVISVCGPGSRAVKRSLYAHDGLQGQLPILFEHLEAMKLPLPPKYKHLGFLQTPTGSILEEIRHRAALARSTYHEARRKVYKSKAISLARKSTLLATTVLPKLLQGAGAWPPLNKREHQAYAGAVWGFYRGILGVHRDMDQRITASTCFSLLQLPDPDTLLRLTRLSYLAQLIRSGPDTLWAIVRADRPYADMLSDDLVWLYAWVWNTCSLPNPADHWDAWHSFIKAFPNRFKGLCKRARALSISQHTVIAAFDNLHCALADLSGSRAPVHGALQTPHTEICLPCKRSFPSRVSWAGHAARSSQQLADCVDT</sequence>
<proteinExistence type="predicted"/>
<dbReference type="SUPFAM" id="SSF56219">
    <property type="entry name" value="DNase I-like"/>
    <property type="match status" value="1"/>
</dbReference>
<dbReference type="InterPro" id="IPR012337">
    <property type="entry name" value="RNaseH-like_sf"/>
</dbReference>
<feature type="compositionally biased region" description="Low complexity" evidence="2">
    <location>
        <begin position="242"/>
        <end position="255"/>
    </location>
</feature>
<feature type="coiled-coil region" evidence="1">
    <location>
        <begin position="103"/>
        <end position="137"/>
    </location>
</feature>
<feature type="compositionally biased region" description="Polar residues" evidence="2">
    <location>
        <begin position="808"/>
        <end position="818"/>
    </location>
</feature>
<evidence type="ECO:0000313" key="4">
    <source>
        <dbReference type="EMBL" id="OLQ10845.1"/>
    </source>
</evidence>
<dbReference type="Gene3D" id="3.30.420.10">
    <property type="entry name" value="Ribonuclease H-like superfamily/Ribonuclease H"/>
    <property type="match status" value="1"/>
</dbReference>
<dbReference type="PANTHER" id="PTHR19446">
    <property type="entry name" value="REVERSE TRANSCRIPTASES"/>
    <property type="match status" value="1"/>
</dbReference>
<dbReference type="PROSITE" id="PS50879">
    <property type="entry name" value="RNASE_H_1"/>
    <property type="match status" value="1"/>
</dbReference>
<reference evidence="4 5" key="1">
    <citation type="submission" date="2016-02" db="EMBL/GenBank/DDBJ databases">
        <title>Genome analysis of coral dinoflagellate symbionts highlights evolutionary adaptations to a symbiotic lifestyle.</title>
        <authorList>
            <person name="Aranda M."/>
            <person name="Li Y."/>
            <person name="Liew Y.J."/>
            <person name="Baumgarten S."/>
            <person name="Simakov O."/>
            <person name="Wilson M."/>
            <person name="Piel J."/>
            <person name="Ashoor H."/>
            <person name="Bougouffa S."/>
            <person name="Bajic V.B."/>
            <person name="Ryu T."/>
            <person name="Ravasi T."/>
            <person name="Bayer T."/>
            <person name="Micklem G."/>
            <person name="Kim H."/>
            <person name="Bhak J."/>
            <person name="Lajeunesse T.C."/>
            <person name="Voolstra C.R."/>
        </authorList>
    </citation>
    <scope>NUCLEOTIDE SEQUENCE [LARGE SCALE GENOMIC DNA]</scope>
    <source>
        <strain evidence="4 5">CCMP2467</strain>
    </source>
</reference>
<dbReference type="InterPro" id="IPR005135">
    <property type="entry name" value="Endo/exonuclease/phosphatase"/>
</dbReference>
<feature type="compositionally biased region" description="Low complexity" evidence="2">
    <location>
        <begin position="1364"/>
        <end position="1375"/>
    </location>
</feature>
<feature type="region of interest" description="Disordered" evidence="2">
    <location>
        <begin position="242"/>
        <end position="261"/>
    </location>
</feature>
<feature type="region of interest" description="Disordered" evidence="2">
    <location>
        <begin position="796"/>
        <end position="846"/>
    </location>
</feature>
<dbReference type="OrthoDB" id="410381at2759"/>
<dbReference type="GO" id="GO:0004523">
    <property type="term" value="F:RNA-DNA hybrid ribonuclease activity"/>
    <property type="evidence" value="ECO:0007669"/>
    <property type="project" value="InterPro"/>
</dbReference>
<evidence type="ECO:0000256" key="1">
    <source>
        <dbReference type="SAM" id="Coils"/>
    </source>
</evidence>
<feature type="region of interest" description="Disordered" evidence="2">
    <location>
        <begin position="183"/>
        <end position="217"/>
    </location>
</feature>